<dbReference type="Proteomes" id="UP000076923">
    <property type="component" value="Unassembled WGS sequence"/>
</dbReference>
<proteinExistence type="predicted"/>
<gene>
    <name evidence="1" type="ORF">LPB303_13975</name>
</gene>
<dbReference type="RefSeq" id="WP_068451449.1">
    <property type="nucleotide sequence ID" value="NZ_CP150660.1"/>
</dbReference>
<organism evidence="1 2">
    <name type="scientific">Polaribacter atrinae</name>
    <dbReference type="NCBI Taxonomy" id="1333662"/>
    <lineage>
        <taxon>Bacteria</taxon>
        <taxon>Pseudomonadati</taxon>
        <taxon>Bacteroidota</taxon>
        <taxon>Flavobacteriia</taxon>
        <taxon>Flavobacteriales</taxon>
        <taxon>Flavobacteriaceae</taxon>
    </lineage>
</organism>
<name>A0A176T557_9FLAO</name>
<dbReference type="STRING" id="1333662.LPB303_13975"/>
<protein>
    <recommendedName>
        <fullName evidence="3">Serine kinase</fullName>
    </recommendedName>
</protein>
<dbReference type="OrthoDB" id="1116059at2"/>
<dbReference type="EMBL" id="LVWE01000057">
    <property type="protein sequence ID" value="OAD42979.1"/>
    <property type="molecule type" value="Genomic_DNA"/>
</dbReference>
<keyword evidence="2" id="KW-1185">Reference proteome</keyword>
<accession>A0A176T557</accession>
<evidence type="ECO:0000313" key="1">
    <source>
        <dbReference type="EMBL" id="OAD42979.1"/>
    </source>
</evidence>
<comment type="caution">
    <text evidence="1">The sequence shown here is derived from an EMBL/GenBank/DDBJ whole genome shotgun (WGS) entry which is preliminary data.</text>
</comment>
<sequence length="379" mass="44040">MKKQSNFLYSTAEDKTIVWFENSNEYLVLENTTADILKRLSKGISVNEIAEALSKKLSVPLDRTIDFIIDLEKRIYAPHSNKESEIINDYRDIEKPKSFEFIKYYKVNNVVFKVSYLSEKELSLVHPKFAHLVVSDTSKFDYEFDVFINNKFIFLIVDKQLIGAWSRSDIHYFQGKFSMQFIQKIHQKEENQWMGVFHASAVSNEKKSILFLGDSGNGKSTSLALLQANGFICLADDFVPMDIEKREVYSFLAAISIKKSSLETLLPIYPELETTAEYNFTRLNKIVRYLKPNNTNYFSHLPCNDLIFIKYKKDAELSCEKISKIDAFQQLIPDSWISPKLENAQVFLDWFSSLNCYRLTYSNNEEMIATVSKIFNNDL</sequence>
<dbReference type="Gene3D" id="3.40.50.300">
    <property type="entry name" value="P-loop containing nucleotide triphosphate hydrolases"/>
    <property type="match status" value="1"/>
</dbReference>
<reference evidence="1 2" key="1">
    <citation type="submission" date="2016-02" db="EMBL/GenBank/DDBJ databases">
        <title>Draft genome sequence of Polaribacter atrinae KACC17473.</title>
        <authorList>
            <person name="Shin S.-K."/>
            <person name="Yi H."/>
        </authorList>
    </citation>
    <scope>NUCLEOTIDE SEQUENCE [LARGE SCALE GENOMIC DNA]</scope>
    <source>
        <strain evidence="1 2">KACC 17473</strain>
    </source>
</reference>
<evidence type="ECO:0008006" key="3">
    <source>
        <dbReference type="Google" id="ProtNLM"/>
    </source>
</evidence>
<dbReference type="SUPFAM" id="SSF53795">
    <property type="entry name" value="PEP carboxykinase-like"/>
    <property type="match status" value="1"/>
</dbReference>
<evidence type="ECO:0000313" key="2">
    <source>
        <dbReference type="Proteomes" id="UP000076923"/>
    </source>
</evidence>
<dbReference type="InterPro" id="IPR027417">
    <property type="entry name" value="P-loop_NTPase"/>
</dbReference>
<dbReference type="AlphaFoldDB" id="A0A176T557"/>